<keyword evidence="6 9" id="KW-1133">Transmembrane helix</keyword>
<feature type="region of interest" description="Disordered" evidence="8">
    <location>
        <begin position="525"/>
        <end position="548"/>
    </location>
</feature>
<sequence>MTPSATPLPRRHRCDPRCTPRWSRSASPCSPPASAPCSCCSARSPSSPCPGRCGPGRVRGGGVDAAAPRRRRGPRSGAARAGYPVSRPAGVPHPLHPLIFRGTVTTASTAWRPWAVWGVGVLAYVLSITNRTSLSAVGVDAATRFEADASTLSMFAVIQLAIYGGMQIPVGVLLDRFGARPLITVGIFVMAAGQLLLAFAPDVGSAITARVLLGAGDAAVFPSVLRLIAVWFPPRQAPVLVQLTGIFGQLGQLVSVLPLAALLHATEWSVAFGSLAGLVGLFGVLTLAVIRNHPPGADAAPTRISAAALRGGFRDSWAHPATRLAFWSHFTPPFAGTAFMLLWGFPFLTVGEGLAPATASLVFTVYVLFGLLSGPVLGAVSARHPMRRSTLLVLPSVGLQVVAWGAVVLWPGQVPVWMFFVLAFALSTGGPASMVAFDHARAYNPAARLSTATGIVNVGGFLAGLIAILFIGIAMDVQGAGTPATYSPEAFRWAFATQALIWATGVTMILVERRKTRRLIGVDAEGRRRRASRPPTEPTPVAAAGREG</sequence>
<dbReference type="PANTHER" id="PTHR43271">
    <property type="entry name" value="BLL2771 PROTEIN"/>
    <property type="match status" value="1"/>
</dbReference>
<feature type="transmembrane region" description="Helical" evidence="9">
    <location>
        <begin position="357"/>
        <end position="379"/>
    </location>
</feature>
<evidence type="ECO:0000256" key="8">
    <source>
        <dbReference type="SAM" id="MobiDB-lite"/>
    </source>
</evidence>
<evidence type="ECO:0000313" key="12">
    <source>
        <dbReference type="Proteomes" id="UP000671914"/>
    </source>
</evidence>
<dbReference type="PANTHER" id="PTHR43271:SF2">
    <property type="entry name" value="BLL2771 PROTEIN"/>
    <property type="match status" value="1"/>
</dbReference>
<evidence type="ECO:0000256" key="2">
    <source>
        <dbReference type="ARBA" id="ARBA00008335"/>
    </source>
</evidence>
<keyword evidence="4" id="KW-1003">Cell membrane</keyword>
<evidence type="ECO:0000256" key="6">
    <source>
        <dbReference type="ARBA" id="ARBA00022989"/>
    </source>
</evidence>
<dbReference type="InterPro" id="IPR011701">
    <property type="entry name" value="MFS"/>
</dbReference>
<comment type="subcellular location">
    <subcellularLocation>
        <location evidence="1">Cell membrane</location>
        <topology evidence="1">Multi-pass membrane protein</topology>
    </subcellularLocation>
</comment>
<dbReference type="EMBL" id="CP071696">
    <property type="protein sequence ID" value="QTX05622.1"/>
    <property type="molecule type" value="Genomic_DNA"/>
</dbReference>
<feature type="transmembrane region" description="Helical" evidence="9">
    <location>
        <begin position="493"/>
        <end position="511"/>
    </location>
</feature>
<feature type="transmembrane region" description="Helical" evidence="9">
    <location>
        <begin position="416"/>
        <end position="437"/>
    </location>
</feature>
<dbReference type="Gene3D" id="1.20.1250.20">
    <property type="entry name" value="MFS general substrate transporter like domains"/>
    <property type="match status" value="2"/>
</dbReference>
<reference evidence="11" key="1">
    <citation type="submission" date="2021-03" db="EMBL/GenBank/DDBJ databases">
        <title>Agromyces archimandritus sp. nov., isolated from the cockroach Archimandrita tessellata.</title>
        <authorList>
            <person name="Guzman J."/>
            <person name="Ortuzar M."/>
            <person name="Poehlein A."/>
            <person name="Daniel R."/>
            <person name="Trujillo M."/>
            <person name="Vilcinskas A."/>
        </authorList>
    </citation>
    <scope>NUCLEOTIDE SEQUENCE</scope>
    <source>
        <strain evidence="11">G127AT</strain>
    </source>
</reference>
<dbReference type="Pfam" id="PF07690">
    <property type="entry name" value="MFS_1"/>
    <property type="match status" value="1"/>
</dbReference>
<feature type="transmembrane region" description="Helical" evidence="9">
    <location>
        <begin position="181"/>
        <end position="200"/>
    </location>
</feature>
<proteinExistence type="inferred from homology"/>
<protein>
    <submittedName>
        <fullName evidence="11">MFS transporter</fullName>
    </submittedName>
</protein>
<feature type="transmembrane region" description="Helical" evidence="9">
    <location>
        <begin position="152"/>
        <end position="174"/>
    </location>
</feature>
<evidence type="ECO:0000259" key="10">
    <source>
        <dbReference type="PROSITE" id="PS50850"/>
    </source>
</evidence>
<keyword evidence="7 9" id="KW-0472">Membrane</keyword>
<evidence type="ECO:0000313" key="11">
    <source>
        <dbReference type="EMBL" id="QTX05622.1"/>
    </source>
</evidence>
<feature type="transmembrane region" description="Helical" evidence="9">
    <location>
        <begin position="449"/>
        <end position="473"/>
    </location>
</feature>
<name>A0A975FPG4_9MICO</name>
<evidence type="ECO:0000256" key="1">
    <source>
        <dbReference type="ARBA" id="ARBA00004651"/>
    </source>
</evidence>
<evidence type="ECO:0000256" key="3">
    <source>
        <dbReference type="ARBA" id="ARBA00022448"/>
    </source>
</evidence>
<feature type="transmembrane region" description="Helical" evidence="9">
    <location>
        <begin position="391"/>
        <end position="410"/>
    </location>
</feature>
<dbReference type="SUPFAM" id="SSF103473">
    <property type="entry name" value="MFS general substrate transporter"/>
    <property type="match status" value="1"/>
</dbReference>
<evidence type="ECO:0000256" key="4">
    <source>
        <dbReference type="ARBA" id="ARBA00022475"/>
    </source>
</evidence>
<keyword evidence="5 9" id="KW-0812">Transmembrane</keyword>
<dbReference type="KEGG" id="aarc:G127AT_05300"/>
<dbReference type="InterPro" id="IPR036259">
    <property type="entry name" value="MFS_trans_sf"/>
</dbReference>
<feature type="region of interest" description="Disordered" evidence="8">
    <location>
        <begin position="1"/>
        <end position="86"/>
    </location>
</feature>
<dbReference type="CDD" id="cd06174">
    <property type="entry name" value="MFS"/>
    <property type="match status" value="1"/>
</dbReference>
<gene>
    <name evidence="11" type="ORF">G127AT_05300</name>
</gene>
<dbReference type="AlphaFoldDB" id="A0A975FPG4"/>
<comment type="similarity">
    <text evidence="2">Belongs to the major facilitator superfamily.</text>
</comment>
<evidence type="ECO:0000256" key="7">
    <source>
        <dbReference type="ARBA" id="ARBA00023136"/>
    </source>
</evidence>
<dbReference type="GO" id="GO:0022857">
    <property type="term" value="F:transmembrane transporter activity"/>
    <property type="evidence" value="ECO:0007669"/>
    <property type="project" value="InterPro"/>
</dbReference>
<keyword evidence="12" id="KW-1185">Reference proteome</keyword>
<evidence type="ECO:0000256" key="5">
    <source>
        <dbReference type="ARBA" id="ARBA00022692"/>
    </source>
</evidence>
<feature type="domain" description="Major facilitator superfamily (MFS) profile" evidence="10">
    <location>
        <begin position="116"/>
        <end position="517"/>
    </location>
</feature>
<evidence type="ECO:0000256" key="9">
    <source>
        <dbReference type="SAM" id="Phobius"/>
    </source>
</evidence>
<organism evidence="11 12">
    <name type="scientific">Agromyces archimandritae</name>
    <dbReference type="NCBI Taxonomy" id="2781962"/>
    <lineage>
        <taxon>Bacteria</taxon>
        <taxon>Bacillati</taxon>
        <taxon>Actinomycetota</taxon>
        <taxon>Actinomycetes</taxon>
        <taxon>Micrococcales</taxon>
        <taxon>Microbacteriaceae</taxon>
        <taxon>Agromyces</taxon>
    </lineage>
</organism>
<dbReference type="Proteomes" id="UP000671914">
    <property type="component" value="Chromosome"/>
</dbReference>
<dbReference type="InterPro" id="IPR020846">
    <property type="entry name" value="MFS_dom"/>
</dbReference>
<dbReference type="GO" id="GO:0005886">
    <property type="term" value="C:plasma membrane"/>
    <property type="evidence" value="ECO:0007669"/>
    <property type="project" value="UniProtKB-SubCell"/>
</dbReference>
<accession>A0A975FPG4</accession>
<feature type="transmembrane region" description="Helical" evidence="9">
    <location>
        <begin position="239"/>
        <end position="262"/>
    </location>
</feature>
<feature type="transmembrane region" description="Helical" evidence="9">
    <location>
        <begin position="212"/>
        <end position="232"/>
    </location>
</feature>
<feature type="transmembrane region" description="Helical" evidence="9">
    <location>
        <begin position="268"/>
        <end position="290"/>
    </location>
</feature>
<dbReference type="PROSITE" id="PS50850">
    <property type="entry name" value="MFS"/>
    <property type="match status" value="1"/>
</dbReference>
<feature type="transmembrane region" description="Helical" evidence="9">
    <location>
        <begin position="324"/>
        <end position="345"/>
    </location>
</feature>
<feature type="compositionally biased region" description="Low complexity" evidence="8">
    <location>
        <begin position="41"/>
        <end position="52"/>
    </location>
</feature>
<keyword evidence="3" id="KW-0813">Transport</keyword>
<feature type="compositionally biased region" description="Gly residues" evidence="8">
    <location>
        <begin position="53"/>
        <end position="63"/>
    </location>
</feature>